<dbReference type="AlphaFoldDB" id="M4DYB1"/>
<evidence type="ECO:0000313" key="3">
    <source>
        <dbReference type="Proteomes" id="UP000011750"/>
    </source>
</evidence>
<dbReference type="Gramene" id="Bra021507.1">
    <property type="protein sequence ID" value="Bra021507.1-P"/>
    <property type="gene ID" value="Bra021507"/>
</dbReference>
<evidence type="ECO:0000313" key="2">
    <source>
        <dbReference type="EnsemblPlants" id="Bra021507.1-P"/>
    </source>
</evidence>
<feature type="transmembrane region" description="Helical" evidence="1">
    <location>
        <begin position="84"/>
        <end position="105"/>
    </location>
</feature>
<dbReference type="InParanoid" id="M4DYB1"/>
<keyword evidence="1" id="KW-1133">Transmembrane helix</keyword>
<dbReference type="STRING" id="51351.M4DYB1"/>
<proteinExistence type="predicted"/>
<organism evidence="2 3">
    <name type="scientific">Brassica campestris</name>
    <name type="common">Field mustard</name>
    <dbReference type="NCBI Taxonomy" id="3711"/>
    <lineage>
        <taxon>Eukaryota</taxon>
        <taxon>Viridiplantae</taxon>
        <taxon>Streptophyta</taxon>
        <taxon>Embryophyta</taxon>
        <taxon>Tracheophyta</taxon>
        <taxon>Spermatophyta</taxon>
        <taxon>Magnoliopsida</taxon>
        <taxon>eudicotyledons</taxon>
        <taxon>Gunneridae</taxon>
        <taxon>Pentapetalae</taxon>
        <taxon>rosids</taxon>
        <taxon>malvids</taxon>
        <taxon>Brassicales</taxon>
        <taxon>Brassicaceae</taxon>
        <taxon>Brassiceae</taxon>
        <taxon>Brassica</taxon>
    </lineage>
</organism>
<keyword evidence="1" id="KW-0812">Transmembrane</keyword>
<reference evidence="2 3" key="2">
    <citation type="journal article" date="2018" name="Hortic Res">
        <title>Improved Brassica rapa reference genome by single-molecule sequencing and chromosome conformation capture technologies.</title>
        <authorList>
            <person name="Zhang L."/>
            <person name="Cai X."/>
            <person name="Wu J."/>
            <person name="Liu M."/>
            <person name="Grob S."/>
            <person name="Cheng F."/>
            <person name="Liang J."/>
            <person name="Cai C."/>
            <person name="Liu Z."/>
            <person name="Liu B."/>
            <person name="Wang F."/>
            <person name="Li S."/>
            <person name="Liu F."/>
            <person name="Li X."/>
            <person name="Cheng L."/>
            <person name="Yang W."/>
            <person name="Li M.H."/>
            <person name="Grossniklaus U."/>
            <person name="Zheng H."/>
            <person name="Wang X."/>
        </authorList>
    </citation>
    <scope>NUCLEOTIDE SEQUENCE [LARGE SCALE GENOMIC DNA]</scope>
    <source>
        <strain evidence="2 3">cv. Chiifu-401-42</strain>
    </source>
</reference>
<evidence type="ECO:0000256" key="1">
    <source>
        <dbReference type="SAM" id="Phobius"/>
    </source>
</evidence>
<dbReference type="Proteomes" id="UP000011750">
    <property type="component" value="Chromosome A01"/>
</dbReference>
<dbReference type="EnsemblPlants" id="Bra021507.1">
    <property type="protein sequence ID" value="Bra021507.1-P"/>
    <property type="gene ID" value="Bra021507"/>
</dbReference>
<sequence>MKKTERNQLSILRHSLPLFLLISPRSSSSLFPQGNSLGGFGDPLYVRVNKKSSTKTQLPYDYYYSNYCKPPKFLNNAENSVYTFYYIFGFLFIVFLILFVTCALCSATSSFAVRTTTGGGELT</sequence>
<accession>M4DYB1</accession>
<reference evidence="2" key="3">
    <citation type="submission" date="2023-03" db="UniProtKB">
        <authorList>
            <consortium name="EnsemblPlants"/>
        </authorList>
    </citation>
    <scope>IDENTIFICATION</scope>
    <source>
        <strain evidence="2">cv. Chiifu-401-42</strain>
    </source>
</reference>
<reference evidence="2 3" key="1">
    <citation type="journal article" date="2011" name="Nat. Genet.">
        <title>The genome of the mesopolyploid crop species Brassica rapa.</title>
        <authorList>
            <consortium name="Brassica rapa Genome Sequencing Project Consortium"/>
            <person name="Wang X."/>
            <person name="Wang H."/>
            <person name="Wang J."/>
            <person name="Sun R."/>
            <person name="Wu J."/>
            <person name="Liu S."/>
            <person name="Bai Y."/>
            <person name="Mun J.H."/>
            <person name="Bancroft I."/>
            <person name="Cheng F."/>
            <person name="Huang S."/>
            <person name="Li X."/>
            <person name="Hua W."/>
            <person name="Wang J."/>
            <person name="Wang X."/>
            <person name="Freeling M."/>
            <person name="Pires J.C."/>
            <person name="Paterson A.H."/>
            <person name="Chalhoub B."/>
            <person name="Wang B."/>
            <person name="Hayward A."/>
            <person name="Sharpe A.G."/>
            <person name="Park B.S."/>
            <person name="Weisshaar B."/>
            <person name="Liu B."/>
            <person name="Li B."/>
            <person name="Liu B."/>
            <person name="Tong C."/>
            <person name="Song C."/>
            <person name="Duran C."/>
            <person name="Peng C."/>
            <person name="Geng C."/>
            <person name="Koh C."/>
            <person name="Lin C."/>
            <person name="Edwards D."/>
            <person name="Mu D."/>
            <person name="Shen D."/>
            <person name="Soumpourou E."/>
            <person name="Li F."/>
            <person name="Fraser F."/>
            <person name="Conant G."/>
            <person name="Lassalle G."/>
            <person name="King G.J."/>
            <person name="Bonnema G."/>
            <person name="Tang H."/>
            <person name="Wang H."/>
            <person name="Belcram H."/>
            <person name="Zhou H."/>
            <person name="Hirakawa H."/>
            <person name="Abe H."/>
            <person name="Guo H."/>
            <person name="Wang H."/>
            <person name="Jin H."/>
            <person name="Parkin I.A."/>
            <person name="Batley J."/>
            <person name="Kim J.S."/>
            <person name="Just J."/>
            <person name="Li J."/>
            <person name="Xu J."/>
            <person name="Deng J."/>
            <person name="Kim J.A."/>
            <person name="Li J."/>
            <person name="Yu J."/>
            <person name="Meng J."/>
            <person name="Wang J."/>
            <person name="Min J."/>
            <person name="Poulain J."/>
            <person name="Wang J."/>
            <person name="Hatakeyama K."/>
            <person name="Wu K."/>
            <person name="Wang L."/>
            <person name="Fang L."/>
            <person name="Trick M."/>
            <person name="Links M.G."/>
            <person name="Zhao M."/>
            <person name="Jin M."/>
            <person name="Ramchiary N."/>
            <person name="Drou N."/>
            <person name="Berkman P.J."/>
            <person name="Cai Q."/>
            <person name="Huang Q."/>
            <person name="Li R."/>
            <person name="Tabata S."/>
            <person name="Cheng S."/>
            <person name="Zhang S."/>
            <person name="Zhang S."/>
            <person name="Huang S."/>
            <person name="Sato S."/>
            <person name="Sun S."/>
            <person name="Kwon S.J."/>
            <person name="Choi S.R."/>
            <person name="Lee T.H."/>
            <person name="Fan W."/>
            <person name="Zhao X."/>
            <person name="Tan X."/>
            <person name="Xu X."/>
            <person name="Wang Y."/>
            <person name="Qiu Y."/>
            <person name="Yin Y."/>
            <person name="Li Y."/>
            <person name="Du Y."/>
            <person name="Liao Y."/>
            <person name="Lim Y."/>
            <person name="Narusaka Y."/>
            <person name="Wang Y."/>
            <person name="Wang Z."/>
            <person name="Li Z."/>
            <person name="Wang Z."/>
            <person name="Xiong Z."/>
            <person name="Zhang Z."/>
        </authorList>
    </citation>
    <scope>NUCLEOTIDE SEQUENCE [LARGE SCALE GENOMIC DNA]</scope>
    <source>
        <strain evidence="2 3">cv. Chiifu-401-42</strain>
    </source>
</reference>
<dbReference type="HOGENOM" id="CLU_2018424_0_0_1"/>
<dbReference type="eggNOG" id="KOG1278">
    <property type="taxonomic scope" value="Eukaryota"/>
</dbReference>
<keyword evidence="3" id="KW-1185">Reference proteome</keyword>
<protein>
    <submittedName>
        <fullName evidence="2">Uncharacterized protein</fullName>
    </submittedName>
</protein>
<name>M4DYB1_BRACM</name>
<keyword evidence="1" id="KW-0472">Membrane</keyword>